<dbReference type="AlphaFoldDB" id="A0A0N7L985"/>
<dbReference type="Proteomes" id="UP000054845">
    <property type="component" value="Unassembled WGS sequence"/>
</dbReference>
<dbReference type="OrthoDB" id="3389361at2759"/>
<name>A0A0N7L985_9BASI</name>
<evidence type="ECO:0000313" key="2">
    <source>
        <dbReference type="Proteomes" id="UP000054845"/>
    </source>
</evidence>
<proteinExistence type="predicted"/>
<evidence type="ECO:0000313" key="1">
    <source>
        <dbReference type="EMBL" id="CEH13082.1"/>
    </source>
</evidence>
<protein>
    <submittedName>
        <fullName evidence="1">Uncharacterized protein</fullName>
    </submittedName>
</protein>
<organism evidence="1 2">
    <name type="scientific">Ceraceosorus bombacis</name>
    <dbReference type="NCBI Taxonomy" id="401625"/>
    <lineage>
        <taxon>Eukaryota</taxon>
        <taxon>Fungi</taxon>
        <taxon>Dikarya</taxon>
        <taxon>Basidiomycota</taxon>
        <taxon>Ustilaginomycotina</taxon>
        <taxon>Exobasidiomycetes</taxon>
        <taxon>Ceraceosorales</taxon>
        <taxon>Ceraceosoraceae</taxon>
        <taxon>Ceraceosorus</taxon>
    </lineage>
</organism>
<dbReference type="EMBL" id="CCYA01000199">
    <property type="protein sequence ID" value="CEH13082.1"/>
    <property type="molecule type" value="Genomic_DNA"/>
</dbReference>
<reference evidence="1 2" key="1">
    <citation type="submission" date="2014-09" db="EMBL/GenBank/DDBJ databases">
        <authorList>
            <person name="Magalhaes I.L.F."/>
            <person name="Oliveira U."/>
            <person name="Santos F.R."/>
            <person name="Vidigal T.H.D.A."/>
            <person name="Brescovit A.D."/>
            <person name="Santos A.J."/>
        </authorList>
    </citation>
    <scope>NUCLEOTIDE SEQUENCE [LARGE SCALE GENOMIC DNA]</scope>
</reference>
<accession>A0A0N7L985</accession>
<sequence>MAARASATSNVRSLIIMKDNTAKVLYNTADDYGLHSLGCGQGPALYQLEQQAMVIRLTSHQVKFLLLDRANQIHHNIAAVTRADILTRVLLGKLPITALTMLADKGHAINMRYWRQLKWLKPSKWIDSCGSVHNFMLQVSGTSNGRRGSLATFFFVVVLDEGALKYCLLYNKDFACLIYLSMAVF</sequence>
<keyword evidence="2" id="KW-1185">Reference proteome</keyword>